<gene>
    <name evidence="4" type="ORF">L195_g051597</name>
</gene>
<name>A0A2K3K0G2_TRIPR</name>
<keyword evidence="1" id="KW-0813">Transport</keyword>
<evidence type="ECO:0000313" key="5">
    <source>
        <dbReference type="Proteomes" id="UP000236291"/>
    </source>
</evidence>
<dbReference type="SUPFAM" id="SSF52540">
    <property type="entry name" value="P-loop containing nucleoside triphosphate hydrolases"/>
    <property type="match status" value="1"/>
</dbReference>
<evidence type="ECO:0000256" key="2">
    <source>
        <dbReference type="ARBA" id="ARBA00023136"/>
    </source>
</evidence>
<dbReference type="Pfam" id="PF19055">
    <property type="entry name" value="ABC2_membrane_7"/>
    <property type="match status" value="1"/>
</dbReference>
<reference evidence="4 5" key="2">
    <citation type="journal article" date="2017" name="Front. Plant Sci.">
        <title>Gene Classification and Mining of Molecular Markers Useful in Red Clover (Trifolium pratense) Breeding.</title>
        <authorList>
            <person name="Istvanek J."/>
            <person name="Dluhosova J."/>
            <person name="Dluhos P."/>
            <person name="Patkova L."/>
            <person name="Nedelnik J."/>
            <person name="Repkova J."/>
        </authorList>
    </citation>
    <scope>NUCLEOTIDE SEQUENCE [LARGE SCALE GENOMIC DNA]</scope>
    <source>
        <strain evidence="5">cv. Tatra</strain>
        <tissue evidence="4">Young leaves</tissue>
    </source>
</reference>
<evidence type="ECO:0000313" key="4">
    <source>
        <dbReference type="EMBL" id="PNX59789.1"/>
    </source>
</evidence>
<dbReference type="EMBL" id="ASHM01081419">
    <property type="protein sequence ID" value="PNX59789.1"/>
    <property type="molecule type" value="Genomic_DNA"/>
</dbReference>
<feature type="domain" description="ABC transporter family G" evidence="3">
    <location>
        <begin position="35"/>
        <end position="101"/>
    </location>
</feature>
<dbReference type="PANTHER" id="PTHR48040">
    <property type="entry name" value="PLEIOTROPIC DRUG RESISTANCE PROTEIN 1-LIKE ISOFORM X1"/>
    <property type="match status" value="1"/>
</dbReference>
<dbReference type="GO" id="GO:0140359">
    <property type="term" value="F:ABC-type transporter activity"/>
    <property type="evidence" value="ECO:0007669"/>
    <property type="project" value="InterPro"/>
</dbReference>
<dbReference type="InterPro" id="IPR027417">
    <property type="entry name" value="P-loop_NTPase"/>
</dbReference>
<dbReference type="Proteomes" id="UP000236291">
    <property type="component" value="Unassembled WGS sequence"/>
</dbReference>
<dbReference type="Gene3D" id="3.40.50.300">
    <property type="entry name" value="P-loop containing nucleotide triphosphate hydrolases"/>
    <property type="match status" value="1"/>
</dbReference>
<keyword evidence="2" id="KW-0472">Membrane</keyword>
<dbReference type="ExpressionAtlas" id="A0A2K3K0G2">
    <property type="expression patterns" value="baseline"/>
</dbReference>
<evidence type="ECO:0000259" key="3">
    <source>
        <dbReference type="Pfam" id="PF19055"/>
    </source>
</evidence>
<evidence type="ECO:0000256" key="1">
    <source>
        <dbReference type="ARBA" id="ARBA00022448"/>
    </source>
</evidence>
<accession>A0A2K3K0G2</accession>
<sequence>MDEPTSGLDARAAAIVMRTVRNTVDTGRTVVCTIHQPSIDIFDAFDELLLLKSGGEQIFAGPIGDYCSDLIQYFEAIEGVSKIKEGYNPATWMLEVTSAAKEENLKVNFTDVYKNSEIHRLDS</sequence>
<dbReference type="AlphaFoldDB" id="A0A2K3K0G2"/>
<proteinExistence type="predicted"/>
<dbReference type="PANTHER" id="PTHR48040:SF20">
    <property type="entry name" value="PLEIOTROPIC DRUG RESISTANCE PROTEIN 1"/>
    <property type="match status" value="1"/>
</dbReference>
<comment type="caution">
    <text evidence="4">The sequence shown here is derived from an EMBL/GenBank/DDBJ whole genome shotgun (WGS) entry which is preliminary data.</text>
</comment>
<organism evidence="4 5">
    <name type="scientific">Trifolium pratense</name>
    <name type="common">Red clover</name>
    <dbReference type="NCBI Taxonomy" id="57577"/>
    <lineage>
        <taxon>Eukaryota</taxon>
        <taxon>Viridiplantae</taxon>
        <taxon>Streptophyta</taxon>
        <taxon>Embryophyta</taxon>
        <taxon>Tracheophyta</taxon>
        <taxon>Spermatophyta</taxon>
        <taxon>Magnoliopsida</taxon>
        <taxon>eudicotyledons</taxon>
        <taxon>Gunneridae</taxon>
        <taxon>Pentapetalae</taxon>
        <taxon>rosids</taxon>
        <taxon>fabids</taxon>
        <taxon>Fabales</taxon>
        <taxon>Fabaceae</taxon>
        <taxon>Papilionoideae</taxon>
        <taxon>50 kb inversion clade</taxon>
        <taxon>NPAAA clade</taxon>
        <taxon>Hologalegina</taxon>
        <taxon>IRL clade</taxon>
        <taxon>Trifolieae</taxon>
        <taxon>Trifolium</taxon>
    </lineage>
</organism>
<dbReference type="STRING" id="57577.A0A2K3K0G2"/>
<dbReference type="InterPro" id="IPR043926">
    <property type="entry name" value="ABCG_dom"/>
</dbReference>
<reference evidence="4 5" key="1">
    <citation type="journal article" date="2014" name="Am. J. Bot.">
        <title>Genome assembly and annotation for red clover (Trifolium pratense; Fabaceae).</title>
        <authorList>
            <person name="Istvanek J."/>
            <person name="Jaros M."/>
            <person name="Krenek A."/>
            <person name="Repkova J."/>
        </authorList>
    </citation>
    <scope>NUCLEOTIDE SEQUENCE [LARGE SCALE GENOMIC DNA]</scope>
    <source>
        <strain evidence="5">cv. Tatra</strain>
        <tissue evidence="4">Young leaves</tissue>
    </source>
</reference>
<protein>
    <submittedName>
        <fullName evidence="4">Pleiotropic drug resistance protein 1-like</fullName>
    </submittedName>
</protein>